<dbReference type="Proteomes" id="UP001451303">
    <property type="component" value="Unassembled WGS sequence"/>
</dbReference>
<accession>A0ABR3DEG6</accession>
<proteinExistence type="predicted"/>
<feature type="domain" description="DUF8212" evidence="1">
    <location>
        <begin position="242"/>
        <end position="319"/>
    </location>
</feature>
<name>A0ABR3DEG6_NEUIN</name>
<dbReference type="InterPro" id="IPR058525">
    <property type="entry name" value="DUF8212"/>
</dbReference>
<gene>
    <name evidence="2" type="ORF">QR685DRAFT_572082</name>
</gene>
<organism evidence="2 3">
    <name type="scientific">Neurospora intermedia</name>
    <dbReference type="NCBI Taxonomy" id="5142"/>
    <lineage>
        <taxon>Eukaryota</taxon>
        <taxon>Fungi</taxon>
        <taxon>Dikarya</taxon>
        <taxon>Ascomycota</taxon>
        <taxon>Pezizomycotina</taxon>
        <taxon>Sordariomycetes</taxon>
        <taxon>Sordariomycetidae</taxon>
        <taxon>Sordariales</taxon>
        <taxon>Sordariaceae</taxon>
        <taxon>Neurospora</taxon>
    </lineage>
</organism>
<keyword evidence="3" id="KW-1185">Reference proteome</keyword>
<reference evidence="2 3" key="1">
    <citation type="submission" date="2023-09" db="EMBL/GenBank/DDBJ databases">
        <title>Multi-omics analysis of a traditional fermented food reveals byproduct-associated fungal strains for waste-to-food upcycling.</title>
        <authorList>
            <consortium name="Lawrence Berkeley National Laboratory"/>
            <person name="Rekdal V.M."/>
            <person name="Villalobos-Escobedo J.M."/>
            <person name="Rodriguez-Valeron N."/>
            <person name="Garcia M.O."/>
            <person name="Vasquez D.P."/>
            <person name="Damayanti I."/>
            <person name="Sorensen P.M."/>
            <person name="Baidoo E.E."/>
            <person name="De Carvalho A.C."/>
            <person name="Riley R."/>
            <person name="Lipzen A."/>
            <person name="He G."/>
            <person name="Yan M."/>
            <person name="Haridas S."/>
            <person name="Daum C."/>
            <person name="Yoshinaga Y."/>
            <person name="Ng V."/>
            <person name="Grigoriev I.V."/>
            <person name="Munk R."/>
            <person name="Nuraida L."/>
            <person name="Wijaya C.H."/>
            <person name="Morales P.-C."/>
            <person name="Keasling J.D."/>
        </authorList>
    </citation>
    <scope>NUCLEOTIDE SEQUENCE [LARGE SCALE GENOMIC DNA]</scope>
    <source>
        <strain evidence="2 3">FGSC 2613</strain>
    </source>
</reference>
<dbReference type="PANTHER" id="PTHR10622">
    <property type="entry name" value="HET DOMAIN-CONTAINING PROTEIN"/>
    <property type="match status" value="1"/>
</dbReference>
<evidence type="ECO:0000313" key="3">
    <source>
        <dbReference type="Proteomes" id="UP001451303"/>
    </source>
</evidence>
<dbReference type="Pfam" id="PF26640">
    <property type="entry name" value="DUF8212"/>
    <property type="match status" value="1"/>
</dbReference>
<sequence length="651" mass="74977">MRLLKTDTFELVEFVGEEIPKYAILSHTWEGKEVSLQDIQHPDAPIRLKADKLPTPAWAKVKHACRQARRDNAELQEAINSMFAWYRKSALCYAFLYDVRKPSGSTDPSSFDITRSRWFTRGWTLQELLAPDFLFFYDASWEPSGSRRHWAESISKATTIPVDCLAGPEYREDGVYNQAKNGSLVRIPKTRKSIEETLQQTTVAARMSWAANRHTTRVEDQAYCLLGLFDINMPMLYGEGKKAFMRLQHEIMKTYDDATILAWGYGMPLDRDPYVHTADGYVAHDLEVYRQHLREQACKTRPRPLLVTSPADFRFAGNLKRYNGFPSLPLEFAISQRGLMLDGLWGFDTRYCLQYLFLPCTDADRILALPMLSLFSIYRFQTYHDRTLANSLCVPLITTGAGRITTHYRDCLSSMKREKYYLMDNYNALTLLPSIPDQFYSNRPPWSGHDNSKFDVEMIYPPLSRQPHRFVIFRTATAPKATKVDAYKSYRWSNSWTRHAFQPSETPSHSLLFILNIDGKRILLVLGMWSGGEVPRSLACPSAILGAKESVKPTLTELNSLSKEFSTVDRRVSFFMLQLTASEPYINFKLQPGLELWLYGLKCSCFLLSSLDMTDSFRFQHHEGELRMKWEESLLSLNIQVSHRSIGNWSA</sequence>
<comment type="caution">
    <text evidence="2">The sequence shown here is derived from an EMBL/GenBank/DDBJ whole genome shotgun (WGS) entry which is preliminary data.</text>
</comment>
<dbReference type="EMBL" id="JAVLET010000004">
    <property type="protein sequence ID" value="KAL0471060.1"/>
    <property type="molecule type" value="Genomic_DNA"/>
</dbReference>
<dbReference type="PANTHER" id="PTHR10622:SF10">
    <property type="entry name" value="HET DOMAIN-CONTAINING PROTEIN"/>
    <property type="match status" value="1"/>
</dbReference>
<evidence type="ECO:0000259" key="1">
    <source>
        <dbReference type="Pfam" id="PF26640"/>
    </source>
</evidence>
<evidence type="ECO:0000313" key="2">
    <source>
        <dbReference type="EMBL" id="KAL0471060.1"/>
    </source>
</evidence>
<protein>
    <submittedName>
        <fullName evidence="2">HET domain-containing protein</fullName>
    </submittedName>
</protein>